<protein>
    <submittedName>
        <fullName evidence="14">M48 family metalloprotease</fullName>
        <ecNumber evidence="14">3.4.24.-</ecNumber>
    </submittedName>
</protein>
<evidence type="ECO:0000256" key="11">
    <source>
        <dbReference type="RuleBase" id="RU003983"/>
    </source>
</evidence>
<evidence type="ECO:0000256" key="8">
    <source>
        <dbReference type="ARBA" id="ARBA00022989"/>
    </source>
</evidence>
<evidence type="ECO:0000256" key="1">
    <source>
        <dbReference type="ARBA" id="ARBA00004651"/>
    </source>
</evidence>
<dbReference type="Pfam" id="PF01435">
    <property type="entry name" value="Peptidase_M48"/>
    <property type="match status" value="1"/>
</dbReference>
<dbReference type="CDD" id="cd07328">
    <property type="entry name" value="M48_Ste24p_like"/>
    <property type="match status" value="1"/>
</dbReference>
<keyword evidence="15" id="KW-1185">Reference proteome</keyword>
<keyword evidence="2" id="KW-1003">Cell membrane</keyword>
<dbReference type="InterPro" id="IPR001915">
    <property type="entry name" value="Peptidase_M48"/>
</dbReference>
<proteinExistence type="inferred from homology"/>
<keyword evidence="6 11" id="KW-0378">Hydrolase</keyword>
<name>A0ABV5IKR9_9ACTN</name>
<sequence>MPNTVKSRRARRHAAVVQGLHRDVITAARENASTDKGGSGGLARTAGYALAAVVHLLPFAFLALGGYLVTRFTILSVPIGAIVLDLAWLLRPRPVRVPGGAETLTRQNAPRLFELIDRIGAEVGARRTELVVLGGDVNASFTAYGWRRRPLIEIGYPLWLILTPAERVSVLAHEMAHSRNGDARHGFAVGGALYSLGELREVTRFGWQPGDGLSTLAAESLLVIVGLPVRGLIFVLELLMYRSSQRAEYRADAIAARAGGTEAAISALDATTTKGVRAARFLSTQTLAVGRQDLWAELRARVSGISEAEIDGLREEARQEELRVDRTHPPTYLRCEHLEALPYTEARVRAEAMEEIEEELARPADRVAHGLREHAQSALYY</sequence>
<keyword evidence="10 12" id="KW-0472">Membrane</keyword>
<comment type="similarity">
    <text evidence="11">Belongs to the peptidase M48 family.</text>
</comment>
<evidence type="ECO:0000256" key="12">
    <source>
        <dbReference type="SAM" id="Phobius"/>
    </source>
</evidence>
<gene>
    <name evidence="14" type="ORF">ACFFV7_28265</name>
</gene>
<evidence type="ECO:0000256" key="2">
    <source>
        <dbReference type="ARBA" id="ARBA00022475"/>
    </source>
</evidence>
<keyword evidence="7 11" id="KW-0862">Zinc</keyword>
<dbReference type="Gene3D" id="3.30.2010.10">
    <property type="entry name" value="Metalloproteases ('zincins'), catalytic domain"/>
    <property type="match status" value="1"/>
</dbReference>
<keyword evidence="8 12" id="KW-1133">Transmembrane helix</keyword>
<keyword evidence="5" id="KW-0479">Metal-binding</keyword>
<dbReference type="EMBL" id="JBHMEI010000024">
    <property type="protein sequence ID" value="MFB9205121.1"/>
    <property type="molecule type" value="Genomic_DNA"/>
</dbReference>
<dbReference type="PANTHER" id="PTHR43221:SF1">
    <property type="entry name" value="PROTEASE HTPX"/>
    <property type="match status" value="1"/>
</dbReference>
<dbReference type="PANTHER" id="PTHR43221">
    <property type="entry name" value="PROTEASE HTPX"/>
    <property type="match status" value="1"/>
</dbReference>
<evidence type="ECO:0000256" key="9">
    <source>
        <dbReference type="ARBA" id="ARBA00023049"/>
    </source>
</evidence>
<comment type="caution">
    <text evidence="14">The sequence shown here is derived from an EMBL/GenBank/DDBJ whole genome shotgun (WGS) entry which is preliminary data.</text>
</comment>
<dbReference type="InterPro" id="IPR050083">
    <property type="entry name" value="HtpX_protease"/>
</dbReference>
<keyword evidence="9 11" id="KW-0482">Metalloprotease</keyword>
<evidence type="ECO:0000256" key="7">
    <source>
        <dbReference type="ARBA" id="ARBA00022833"/>
    </source>
</evidence>
<evidence type="ECO:0000313" key="14">
    <source>
        <dbReference type="EMBL" id="MFB9205121.1"/>
    </source>
</evidence>
<evidence type="ECO:0000259" key="13">
    <source>
        <dbReference type="Pfam" id="PF01435"/>
    </source>
</evidence>
<dbReference type="EC" id="3.4.24.-" evidence="14"/>
<evidence type="ECO:0000256" key="10">
    <source>
        <dbReference type="ARBA" id="ARBA00023136"/>
    </source>
</evidence>
<keyword evidence="4 12" id="KW-0812">Transmembrane</keyword>
<comment type="cofactor">
    <cofactor evidence="11">
        <name>Zn(2+)</name>
        <dbReference type="ChEBI" id="CHEBI:29105"/>
    </cofactor>
    <text evidence="11">Binds 1 zinc ion per subunit.</text>
</comment>
<evidence type="ECO:0000313" key="15">
    <source>
        <dbReference type="Proteomes" id="UP001589647"/>
    </source>
</evidence>
<dbReference type="RefSeq" id="WP_189653343.1">
    <property type="nucleotide sequence ID" value="NZ_BMRC01000039.1"/>
</dbReference>
<feature type="domain" description="Peptidase M48" evidence="13">
    <location>
        <begin position="110"/>
        <end position="340"/>
    </location>
</feature>
<organism evidence="14 15">
    <name type="scientific">Nonomuraea spiralis</name>
    <dbReference type="NCBI Taxonomy" id="46182"/>
    <lineage>
        <taxon>Bacteria</taxon>
        <taxon>Bacillati</taxon>
        <taxon>Actinomycetota</taxon>
        <taxon>Actinomycetes</taxon>
        <taxon>Streptosporangiales</taxon>
        <taxon>Streptosporangiaceae</taxon>
        <taxon>Nonomuraea</taxon>
    </lineage>
</organism>
<reference evidence="14 15" key="1">
    <citation type="submission" date="2024-09" db="EMBL/GenBank/DDBJ databases">
        <authorList>
            <person name="Sun Q."/>
            <person name="Mori K."/>
        </authorList>
    </citation>
    <scope>NUCLEOTIDE SEQUENCE [LARGE SCALE GENOMIC DNA]</scope>
    <source>
        <strain evidence="14 15">CCM 3426</strain>
    </source>
</reference>
<accession>A0ABV5IKR9</accession>
<dbReference type="GO" id="GO:0008237">
    <property type="term" value="F:metallopeptidase activity"/>
    <property type="evidence" value="ECO:0007669"/>
    <property type="project" value="UniProtKB-KW"/>
</dbReference>
<evidence type="ECO:0000256" key="5">
    <source>
        <dbReference type="ARBA" id="ARBA00022723"/>
    </source>
</evidence>
<comment type="subcellular location">
    <subcellularLocation>
        <location evidence="1">Cell membrane</location>
        <topology evidence="1">Multi-pass membrane protein</topology>
    </subcellularLocation>
</comment>
<keyword evidence="3 11" id="KW-0645">Protease</keyword>
<dbReference type="Proteomes" id="UP001589647">
    <property type="component" value="Unassembled WGS sequence"/>
</dbReference>
<evidence type="ECO:0000256" key="3">
    <source>
        <dbReference type="ARBA" id="ARBA00022670"/>
    </source>
</evidence>
<feature type="transmembrane region" description="Helical" evidence="12">
    <location>
        <begin position="46"/>
        <end position="65"/>
    </location>
</feature>
<evidence type="ECO:0000256" key="6">
    <source>
        <dbReference type="ARBA" id="ARBA00022801"/>
    </source>
</evidence>
<evidence type="ECO:0000256" key="4">
    <source>
        <dbReference type="ARBA" id="ARBA00022692"/>
    </source>
</evidence>